<evidence type="ECO:0000256" key="2">
    <source>
        <dbReference type="ARBA" id="ARBA00009298"/>
    </source>
</evidence>
<dbReference type="RefSeq" id="WP_340234653.1">
    <property type="nucleotide sequence ID" value="NZ_JBBEWC010000002.1"/>
</dbReference>
<dbReference type="PANTHER" id="PTHR33778:SF1">
    <property type="entry name" value="MAGNESIUM TRANSPORTER YHID-RELATED"/>
    <property type="match status" value="1"/>
</dbReference>
<organism evidence="9 10">
    <name type="scientific">Emticicia soli</name>
    <dbReference type="NCBI Taxonomy" id="2027878"/>
    <lineage>
        <taxon>Bacteria</taxon>
        <taxon>Pseudomonadati</taxon>
        <taxon>Bacteroidota</taxon>
        <taxon>Cytophagia</taxon>
        <taxon>Cytophagales</taxon>
        <taxon>Leadbetterellaceae</taxon>
        <taxon>Emticicia</taxon>
    </lineage>
</organism>
<dbReference type="PANTHER" id="PTHR33778">
    <property type="entry name" value="PROTEIN MGTC"/>
    <property type="match status" value="1"/>
</dbReference>
<evidence type="ECO:0000313" key="10">
    <source>
        <dbReference type="Proteomes" id="UP001597510"/>
    </source>
</evidence>
<evidence type="ECO:0000256" key="6">
    <source>
        <dbReference type="ARBA" id="ARBA00023136"/>
    </source>
</evidence>
<comment type="similarity">
    <text evidence="2">Belongs to the MgtC/SapB family.</text>
</comment>
<feature type="transmembrane region" description="Helical" evidence="7">
    <location>
        <begin position="87"/>
        <end position="109"/>
    </location>
</feature>
<feature type="transmembrane region" description="Helical" evidence="7">
    <location>
        <begin position="115"/>
        <end position="135"/>
    </location>
</feature>
<name>A0ABW5JA05_9BACT</name>
<evidence type="ECO:0000313" key="9">
    <source>
        <dbReference type="EMBL" id="MFD2522390.1"/>
    </source>
</evidence>
<feature type="transmembrane region" description="Helical" evidence="7">
    <location>
        <begin position="35"/>
        <end position="56"/>
    </location>
</feature>
<dbReference type="Proteomes" id="UP001597510">
    <property type="component" value="Unassembled WGS sequence"/>
</dbReference>
<sequence length="214" mass="23604">MIEFITEDIIKLLISAGTGAIIGLEREYHSKSAGLRTMILICVGSTLFTLISIKLGSDPSRIAANIVTGIGFVGGGIIYRDNSSGRITGITTAAAAWVTAALGMCVGFGKDLYETGFVAMLLVIFALYGLVPLQARIKRKNLIRTYRIVCNFKNDSLKHYEQKFEKFGLEAERNMQTKSNDLISGKWTVRGPEKNHEKAIKSFLNDPDIVEFDF</sequence>
<keyword evidence="4 7" id="KW-0812">Transmembrane</keyword>
<evidence type="ECO:0000256" key="5">
    <source>
        <dbReference type="ARBA" id="ARBA00022989"/>
    </source>
</evidence>
<keyword evidence="3" id="KW-1003">Cell membrane</keyword>
<keyword evidence="5 7" id="KW-1133">Transmembrane helix</keyword>
<dbReference type="InterPro" id="IPR049177">
    <property type="entry name" value="MgtC_SapB_SrpB_YhiD_N"/>
</dbReference>
<proteinExistence type="inferred from homology"/>
<keyword evidence="6 7" id="KW-0472">Membrane</keyword>
<feature type="domain" description="MgtC/SapB/SrpB/YhiD N-terminal" evidence="8">
    <location>
        <begin position="12"/>
        <end position="134"/>
    </location>
</feature>
<comment type="caution">
    <text evidence="9">The sequence shown here is derived from an EMBL/GenBank/DDBJ whole genome shotgun (WGS) entry which is preliminary data.</text>
</comment>
<gene>
    <name evidence="9" type="ORF">ACFSR2_15945</name>
</gene>
<feature type="transmembrane region" description="Helical" evidence="7">
    <location>
        <begin position="62"/>
        <end position="80"/>
    </location>
</feature>
<protein>
    <submittedName>
        <fullName evidence="9">MgtC/SapB family protein</fullName>
    </submittedName>
</protein>
<comment type="subcellular location">
    <subcellularLocation>
        <location evidence="1">Cell membrane</location>
        <topology evidence="1">Multi-pass membrane protein</topology>
    </subcellularLocation>
</comment>
<accession>A0ABW5JA05</accession>
<dbReference type="InterPro" id="IPR003416">
    <property type="entry name" value="MgtC/SapB/SrpB/YhiD_fam"/>
</dbReference>
<evidence type="ECO:0000256" key="7">
    <source>
        <dbReference type="SAM" id="Phobius"/>
    </source>
</evidence>
<evidence type="ECO:0000259" key="8">
    <source>
        <dbReference type="Pfam" id="PF02308"/>
    </source>
</evidence>
<evidence type="ECO:0000256" key="1">
    <source>
        <dbReference type="ARBA" id="ARBA00004651"/>
    </source>
</evidence>
<evidence type="ECO:0000256" key="3">
    <source>
        <dbReference type="ARBA" id="ARBA00022475"/>
    </source>
</evidence>
<dbReference type="Pfam" id="PF02308">
    <property type="entry name" value="MgtC"/>
    <property type="match status" value="1"/>
</dbReference>
<keyword evidence="10" id="KW-1185">Reference proteome</keyword>
<evidence type="ECO:0000256" key="4">
    <source>
        <dbReference type="ARBA" id="ARBA00022692"/>
    </source>
</evidence>
<dbReference type="EMBL" id="JBHULC010000018">
    <property type="protein sequence ID" value="MFD2522390.1"/>
    <property type="molecule type" value="Genomic_DNA"/>
</dbReference>
<dbReference type="PRINTS" id="PR01837">
    <property type="entry name" value="MGTCSAPBPROT"/>
</dbReference>
<reference evidence="10" key="1">
    <citation type="journal article" date="2019" name="Int. J. Syst. Evol. Microbiol.">
        <title>The Global Catalogue of Microorganisms (GCM) 10K type strain sequencing project: providing services to taxonomists for standard genome sequencing and annotation.</title>
        <authorList>
            <consortium name="The Broad Institute Genomics Platform"/>
            <consortium name="The Broad Institute Genome Sequencing Center for Infectious Disease"/>
            <person name="Wu L."/>
            <person name="Ma J."/>
        </authorList>
    </citation>
    <scope>NUCLEOTIDE SEQUENCE [LARGE SCALE GENOMIC DNA]</scope>
    <source>
        <strain evidence="10">KCTC 52344</strain>
    </source>
</reference>